<dbReference type="AlphaFoldDB" id="A0A9X1ULD5"/>
<evidence type="ECO:0000259" key="1">
    <source>
        <dbReference type="PROSITE" id="PS50234"/>
    </source>
</evidence>
<dbReference type="EMBL" id="JAKLJA010000037">
    <property type="protein sequence ID" value="MCG5077499.1"/>
    <property type="molecule type" value="Genomic_DNA"/>
</dbReference>
<dbReference type="SMART" id="SM00327">
    <property type="entry name" value="VWA"/>
    <property type="match status" value="1"/>
</dbReference>
<sequence>MSDNEFSSQVPFGTDSFADNPEPRCPCLLLLDTSASMRGAPINELNAGLATFKDDLAADTLAMKRVEVAVVTFGPAQIRNTFQTAPNFVPPVLEATGDTPMGSAIKQGLELLRQRKDEYRTNGIAFYRPWVFLITDGAPTDDWQTAATLVREGETAKSFAFFAVAVGNANTDVLKQISSRDPVKLEGLKFRELFQWLSNSMKSVSQSTPGDKVALVSPAGWAEV</sequence>
<dbReference type="InterPro" id="IPR011392">
    <property type="entry name" value="Tellurite-R_TerY"/>
</dbReference>
<dbReference type="PIRSF" id="PIRSF020634">
    <property type="entry name" value="TerY_vWA"/>
    <property type="match status" value="1"/>
</dbReference>
<evidence type="ECO:0000313" key="3">
    <source>
        <dbReference type="Proteomes" id="UP001139308"/>
    </source>
</evidence>
<comment type="caution">
    <text evidence="2">The sequence shown here is derived from an EMBL/GenBank/DDBJ whole genome shotgun (WGS) entry which is preliminary data.</text>
</comment>
<dbReference type="RefSeq" id="WP_238467399.1">
    <property type="nucleotide sequence ID" value="NZ_JAKLJA010000037.1"/>
</dbReference>
<dbReference type="SUPFAM" id="SSF53300">
    <property type="entry name" value="vWA-like"/>
    <property type="match status" value="1"/>
</dbReference>
<keyword evidence="3" id="KW-1185">Reference proteome</keyword>
<proteinExistence type="predicted"/>
<gene>
    <name evidence="2" type="ORF">L5014_29860</name>
</gene>
<dbReference type="InterPro" id="IPR036465">
    <property type="entry name" value="vWFA_dom_sf"/>
</dbReference>
<protein>
    <submittedName>
        <fullName evidence="2">VWA domain-containing protein</fullName>
    </submittedName>
</protein>
<evidence type="ECO:0000313" key="2">
    <source>
        <dbReference type="EMBL" id="MCG5077499.1"/>
    </source>
</evidence>
<dbReference type="InterPro" id="IPR002035">
    <property type="entry name" value="VWF_A"/>
</dbReference>
<dbReference type="Proteomes" id="UP001139308">
    <property type="component" value="Unassembled WGS sequence"/>
</dbReference>
<dbReference type="Pfam" id="PF00092">
    <property type="entry name" value="VWA"/>
    <property type="match status" value="1"/>
</dbReference>
<dbReference type="PROSITE" id="PS50234">
    <property type="entry name" value="VWFA"/>
    <property type="match status" value="1"/>
</dbReference>
<feature type="domain" description="VWFA" evidence="1">
    <location>
        <begin position="26"/>
        <end position="204"/>
    </location>
</feature>
<organism evidence="2 3">
    <name type="scientific">Paraburkholderia tagetis</name>
    <dbReference type="NCBI Taxonomy" id="2913261"/>
    <lineage>
        <taxon>Bacteria</taxon>
        <taxon>Pseudomonadati</taxon>
        <taxon>Pseudomonadota</taxon>
        <taxon>Betaproteobacteria</taxon>
        <taxon>Burkholderiales</taxon>
        <taxon>Burkholderiaceae</taxon>
        <taxon>Paraburkholderia</taxon>
    </lineage>
</organism>
<dbReference type="Gene3D" id="3.40.50.410">
    <property type="entry name" value="von Willebrand factor, type A domain"/>
    <property type="match status" value="1"/>
</dbReference>
<accession>A0A9X1ULD5</accession>
<reference evidence="2" key="1">
    <citation type="submission" date="2022-01" db="EMBL/GenBank/DDBJ databases">
        <title>Genome sequence and assembly of Parabukholderia sp. RG36.</title>
        <authorList>
            <person name="Chhetri G."/>
        </authorList>
    </citation>
    <scope>NUCLEOTIDE SEQUENCE</scope>
    <source>
        <strain evidence="2">RG36</strain>
    </source>
</reference>
<name>A0A9X1ULD5_9BURK</name>